<proteinExistence type="predicted"/>
<accession>A0ABR2VM40</accession>
<dbReference type="EMBL" id="JASJQH010009373">
    <property type="protein sequence ID" value="KAK9679828.1"/>
    <property type="molecule type" value="Genomic_DNA"/>
</dbReference>
<name>A0ABR2VM40_9FUNG</name>
<comment type="caution">
    <text evidence="1">The sequence shown here is derived from an EMBL/GenBank/DDBJ whole genome shotgun (WGS) entry which is preliminary data.</text>
</comment>
<reference evidence="1 2" key="1">
    <citation type="submission" date="2023-04" db="EMBL/GenBank/DDBJ databases">
        <title>Genome of Basidiobolus ranarum AG-B5.</title>
        <authorList>
            <person name="Stajich J.E."/>
            <person name="Carter-House D."/>
            <person name="Gryganskyi A."/>
        </authorList>
    </citation>
    <scope>NUCLEOTIDE SEQUENCE [LARGE SCALE GENOMIC DNA]</scope>
    <source>
        <strain evidence="1 2">AG-B5</strain>
    </source>
</reference>
<keyword evidence="2" id="KW-1185">Reference proteome</keyword>
<sequence>MTGVAPNPRLRVLAVSENGYSHVNKEIAFAHGMQNTMFGLGDPQMHNNKSSPYFLGGYFPDNQPATYFKPALIQSKYKQLYYTPSKRLPLFQAVFHDSVITTNHWLLDNLKLQNIQSDAELLQMLYNVPPMVHLNLATSDTRIQYLLRIDAFFRPLHERLAFQSLIDFEWLSNDRMVQATKFQDGTKLIANFGDQSYGLSSGYGRSQTCDFADQTCVEPHSIVALLKNGEVLRYKSGSIPTL</sequence>
<protein>
    <submittedName>
        <fullName evidence="1">Uncharacterized protein</fullName>
    </submittedName>
</protein>
<organism evidence="1 2">
    <name type="scientific">Basidiobolus ranarum</name>
    <dbReference type="NCBI Taxonomy" id="34480"/>
    <lineage>
        <taxon>Eukaryota</taxon>
        <taxon>Fungi</taxon>
        <taxon>Fungi incertae sedis</taxon>
        <taxon>Zoopagomycota</taxon>
        <taxon>Entomophthoromycotina</taxon>
        <taxon>Basidiobolomycetes</taxon>
        <taxon>Basidiobolales</taxon>
        <taxon>Basidiobolaceae</taxon>
        <taxon>Basidiobolus</taxon>
    </lineage>
</organism>
<evidence type="ECO:0000313" key="2">
    <source>
        <dbReference type="Proteomes" id="UP001479436"/>
    </source>
</evidence>
<dbReference type="InterPro" id="IPR021459">
    <property type="entry name" value="GH101-related"/>
</dbReference>
<gene>
    <name evidence="1" type="ORF">K7432_016147</name>
</gene>
<dbReference type="Pfam" id="PF11308">
    <property type="entry name" value="Glyco_hydro_129"/>
    <property type="match status" value="1"/>
</dbReference>
<dbReference type="Proteomes" id="UP001479436">
    <property type="component" value="Unassembled WGS sequence"/>
</dbReference>
<evidence type="ECO:0000313" key="1">
    <source>
        <dbReference type="EMBL" id="KAK9679828.1"/>
    </source>
</evidence>